<reference evidence="14" key="1">
    <citation type="journal article" date="2014" name="Int. J. Syst. Evol. Microbiol.">
        <title>Complete genome sequence of Corynebacterium casei LMG S-19264T (=DSM 44701T), isolated from a smear-ripened cheese.</title>
        <authorList>
            <consortium name="US DOE Joint Genome Institute (JGI-PGF)"/>
            <person name="Walter F."/>
            <person name="Albersmeier A."/>
            <person name="Kalinowski J."/>
            <person name="Ruckert C."/>
        </authorList>
    </citation>
    <scope>NUCLEOTIDE SEQUENCE</scope>
    <source>
        <strain evidence="14">JCM 16108</strain>
    </source>
</reference>
<dbReference type="PANTHER" id="PTHR19271:SF16">
    <property type="entry name" value="CYTOCHROME B"/>
    <property type="match status" value="1"/>
</dbReference>
<feature type="region of interest" description="Disordered" evidence="10">
    <location>
        <begin position="446"/>
        <end position="467"/>
    </location>
</feature>
<evidence type="ECO:0000256" key="6">
    <source>
        <dbReference type="ARBA" id="ARBA00022982"/>
    </source>
</evidence>
<feature type="transmembrane region" description="Helical" evidence="11">
    <location>
        <begin position="84"/>
        <end position="105"/>
    </location>
</feature>
<dbReference type="GO" id="GO:0016020">
    <property type="term" value="C:membrane"/>
    <property type="evidence" value="ECO:0007669"/>
    <property type="project" value="UniProtKB-SubCell"/>
</dbReference>
<evidence type="ECO:0000256" key="8">
    <source>
        <dbReference type="ARBA" id="ARBA00023004"/>
    </source>
</evidence>
<feature type="domain" description="Cytochrome b/b6 N-terminal region profile" evidence="12">
    <location>
        <begin position="21"/>
        <end position="248"/>
    </location>
</feature>
<proteinExistence type="predicted"/>
<dbReference type="InterPro" id="IPR016174">
    <property type="entry name" value="Di-haem_cyt_TM"/>
</dbReference>
<keyword evidence="8" id="KW-0408">Iron</keyword>
<dbReference type="InterPro" id="IPR005797">
    <property type="entry name" value="Cyt_b/b6_N"/>
</dbReference>
<accession>A0A830FTR6</accession>
<evidence type="ECO:0000313" key="16">
    <source>
        <dbReference type="Proteomes" id="UP000614609"/>
    </source>
</evidence>
<dbReference type="InterPro" id="IPR036150">
    <property type="entry name" value="Cyt_b/b6_C_sf"/>
</dbReference>
<evidence type="ECO:0000256" key="7">
    <source>
        <dbReference type="ARBA" id="ARBA00022989"/>
    </source>
</evidence>
<feature type="domain" description="Cytochrome b/b6 C-terminal region profile" evidence="13">
    <location>
        <begin position="257"/>
        <end position="439"/>
    </location>
</feature>
<evidence type="ECO:0000259" key="13">
    <source>
        <dbReference type="PROSITE" id="PS51003"/>
    </source>
</evidence>
<name>A0A830FTR6_9EURY</name>
<sequence length="467" mass="51007">MSTITESDESEDAQQYDGSRVYRWLDDRLDLDDEFLGKAFPEDRYASFLLGEVTLFSFVFLVLTGTFLGLLYRPGAADTTYQGIVANYAGTSVPVAFASVMRITYDVPMGMFIRMVHHWGAYLFIAAMGLHMFRVFFSGAYRNPRELNWVVGSTLLFLGLIEGFMGYALPFDEYGSTATGIGFNLAGSIPVIGETLTKIVFGGLWPDNAGAILPRMFFYHTFLIPLVIGGLIAVHMFLLIRQKHTDQESGRDAEADVDASNEGLVTGVPLLPNQAAVMLIVFLSTFAVLSLLAGLFPVQRLPVWGPNDPFSTPAGVAPDWYFMWVFGLLKIIPDFVPLAEFVGGVLLPGVIGGVLVLWPFLDYESDAAHFTADPIKRPVQTAVGVASIVFVIVLSIAAMNGTVAEVTGIPTGEVTSYLLYLTILVPIVWGVITYLVLKRGVERRERNSDAAPTDDDSDTANTAVSDD</sequence>
<protein>
    <submittedName>
        <fullName evidence="15">Cytochrome b-561</fullName>
    </submittedName>
    <submittedName>
        <fullName evidence="14">Menaquinol-cytochrome c reductase cytochrome b subunit</fullName>
    </submittedName>
</protein>
<dbReference type="EMBL" id="JAGGKO010000001">
    <property type="protein sequence ID" value="MBP1954255.1"/>
    <property type="molecule type" value="Genomic_DNA"/>
</dbReference>
<dbReference type="Gene3D" id="1.20.810.10">
    <property type="entry name" value="Cytochrome Bc1 Complex, Chain C"/>
    <property type="match status" value="1"/>
</dbReference>
<reference evidence="15" key="3">
    <citation type="submission" date="2021-03" db="EMBL/GenBank/DDBJ databases">
        <title>Genomic Encyclopedia of Type Strains, Phase IV (KMG-IV): sequencing the most valuable type-strain genomes for metagenomic binning, comparative biology and taxonomic classification.</title>
        <authorList>
            <person name="Goeker M."/>
        </authorList>
    </citation>
    <scope>NUCLEOTIDE SEQUENCE</scope>
    <source>
        <strain evidence="15">DSM 22443</strain>
    </source>
</reference>
<keyword evidence="16" id="KW-1185">Reference proteome</keyword>
<keyword evidence="2" id="KW-0813">Transport</keyword>
<dbReference type="Proteomes" id="UP000614609">
    <property type="component" value="Unassembled WGS sequence"/>
</dbReference>
<dbReference type="InterPro" id="IPR005798">
    <property type="entry name" value="Cyt_b/b6_C"/>
</dbReference>
<dbReference type="Proteomes" id="UP000765891">
    <property type="component" value="Unassembled WGS sequence"/>
</dbReference>
<feature type="transmembrane region" description="Helical" evidence="11">
    <location>
        <begin position="45"/>
        <end position="72"/>
    </location>
</feature>
<evidence type="ECO:0000256" key="10">
    <source>
        <dbReference type="SAM" id="MobiDB-lite"/>
    </source>
</evidence>
<feature type="transmembrane region" description="Helical" evidence="11">
    <location>
        <begin position="149"/>
        <end position="169"/>
    </location>
</feature>
<feature type="transmembrane region" description="Helical" evidence="11">
    <location>
        <begin position="217"/>
        <end position="240"/>
    </location>
</feature>
<dbReference type="OrthoDB" id="55795at2157"/>
<evidence type="ECO:0000313" key="15">
    <source>
        <dbReference type="EMBL" id="MBP1954255.1"/>
    </source>
</evidence>
<dbReference type="GO" id="GO:0022904">
    <property type="term" value="P:respiratory electron transport chain"/>
    <property type="evidence" value="ECO:0007669"/>
    <property type="project" value="InterPro"/>
</dbReference>
<dbReference type="AlphaFoldDB" id="A0A830FTR6"/>
<feature type="transmembrane region" description="Helical" evidence="11">
    <location>
        <begin position="379"/>
        <end position="397"/>
    </location>
</feature>
<dbReference type="SUPFAM" id="SSF81342">
    <property type="entry name" value="Transmembrane di-heme cytochromes"/>
    <property type="match status" value="1"/>
</dbReference>
<evidence type="ECO:0000256" key="11">
    <source>
        <dbReference type="SAM" id="Phobius"/>
    </source>
</evidence>
<feature type="transmembrane region" description="Helical" evidence="11">
    <location>
        <begin position="338"/>
        <end position="358"/>
    </location>
</feature>
<keyword evidence="9 11" id="KW-0472">Membrane</keyword>
<reference evidence="14" key="2">
    <citation type="submission" date="2020-09" db="EMBL/GenBank/DDBJ databases">
        <authorList>
            <person name="Sun Q."/>
            <person name="Ohkuma M."/>
        </authorList>
    </citation>
    <scope>NUCLEOTIDE SEQUENCE</scope>
    <source>
        <strain evidence="14">JCM 16108</strain>
    </source>
</reference>
<feature type="transmembrane region" description="Helical" evidence="11">
    <location>
        <begin position="417"/>
        <end position="437"/>
    </location>
</feature>
<feature type="transmembrane region" description="Helical" evidence="11">
    <location>
        <begin position="275"/>
        <end position="298"/>
    </location>
</feature>
<organism evidence="14 16">
    <name type="scientific">Halarchaeum rubridurum</name>
    <dbReference type="NCBI Taxonomy" id="489911"/>
    <lineage>
        <taxon>Archaea</taxon>
        <taxon>Methanobacteriati</taxon>
        <taxon>Methanobacteriota</taxon>
        <taxon>Stenosarchaea group</taxon>
        <taxon>Halobacteria</taxon>
        <taxon>Halobacteriales</taxon>
        <taxon>Halobacteriaceae</taxon>
    </lineage>
</organism>
<dbReference type="SUPFAM" id="SSF81648">
    <property type="entry name" value="a domain/subunit of cytochrome bc1 complex (Ubiquinol-cytochrome c reductase)"/>
    <property type="match status" value="1"/>
</dbReference>
<dbReference type="PANTHER" id="PTHR19271">
    <property type="entry name" value="CYTOCHROME B"/>
    <property type="match status" value="1"/>
</dbReference>
<comment type="subcellular location">
    <subcellularLocation>
        <location evidence="1">Membrane</location>
        <topology evidence="1">Multi-pass membrane protein</topology>
    </subcellularLocation>
</comment>
<keyword evidence="6" id="KW-0249">Electron transport</keyword>
<keyword evidence="4 11" id="KW-0812">Transmembrane</keyword>
<evidence type="ECO:0000256" key="5">
    <source>
        <dbReference type="ARBA" id="ARBA00022723"/>
    </source>
</evidence>
<evidence type="ECO:0000256" key="4">
    <source>
        <dbReference type="ARBA" id="ARBA00022692"/>
    </source>
</evidence>
<evidence type="ECO:0000256" key="3">
    <source>
        <dbReference type="ARBA" id="ARBA00022617"/>
    </source>
</evidence>
<evidence type="ECO:0000256" key="9">
    <source>
        <dbReference type="ARBA" id="ARBA00023136"/>
    </source>
</evidence>
<evidence type="ECO:0000256" key="2">
    <source>
        <dbReference type="ARBA" id="ARBA00022448"/>
    </source>
</evidence>
<keyword evidence="3" id="KW-0349">Heme</keyword>
<gene>
    <name evidence="14" type="ORF">GCM10009017_05890</name>
    <name evidence="15" type="ORF">J2752_001136</name>
</gene>
<dbReference type="GO" id="GO:0009055">
    <property type="term" value="F:electron transfer activity"/>
    <property type="evidence" value="ECO:0007669"/>
    <property type="project" value="InterPro"/>
</dbReference>
<evidence type="ECO:0000313" key="14">
    <source>
        <dbReference type="EMBL" id="GGM58576.1"/>
    </source>
</evidence>
<keyword evidence="5" id="KW-0479">Metal-binding</keyword>
<dbReference type="GO" id="GO:0046872">
    <property type="term" value="F:metal ion binding"/>
    <property type="evidence" value="ECO:0007669"/>
    <property type="project" value="UniProtKB-KW"/>
</dbReference>
<keyword evidence="7 11" id="KW-1133">Transmembrane helix</keyword>
<comment type="caution">
    <text evidence="14">The sequence shown here is derived from an EMBL/GenBank/DDBJ whole genome shotgun (WGS) entry which is preliminary data.</text>
</comment>
<feature type="transmembrane region" description="Helical" evidence="11">
    <location>
        <begin position="117"/>
        <end position="137"/>
    </location>
</feature>
<dbReference type="Pfam" id="PF13631">
    <property type="entry name" value="Cytochrom_B_N_2"/>
    <property type="match status" value="1"/>
</dbReference>
<dbReference type="RefSeq" id="WP_188869663.1">
    <property type="nucleotide sequence ID" value="NZ_BMOO01000001.1"/>
</dbReference>
<dbReference type="PROSITE" id="PS51002">
    <property type="entry name" value="CYTB_NTER"/>
    <property type="match status" value="1"/>
</dbReference>
<dbReference type="GO" id="GO:0016491">
    <property type="term" value="F:oxidoreductase activity"/>
    <property type="evidence" value="ECO:0007669"/>
    <property type="project" value="InterPro"/>
</dbReference>
<dbReference type="InterPro" id="IPR027387">
    <property type="entry name" value="Cytb/b6-like_sf"/>
</dbReference>
<dbReference type="PROSITE" id="PS51003">
    <property type="entry name" value="CYTB_CTER"/>
    <property type="match status" value="1"/>
</dbReference>
<dbReference type="EMBL" id="BMOO01000001">
    <property type="protein sequence ID" value="GGM58576.1"/>
    <property type="molecule type" value="Genomic_DNA"/>
</dbReference>
<evidence type="ECO:0000256" key="1">
    <source>
        <dbReference type="ARBA" id="ARBA00004141"/>
    </source>
</evidence>
<dbReference type="Pfam" id="PF00032">
    <property type="entry name" value="Cytochrom_B_C"/>
    <property type="match status" value="1"/>
</dbReference>
<evidence type="ECO:0000259" key="12">
    <source>
        <dbReference type="PROSITE" id="PS51002"/>
    </source>
</evidence>